<dbReference type="OrthoDB" id="9808470at2"/>
<dbReference type="GO" id="GO:0044205">
    <property type="term" value="P:'de novo' UMP biosynthetic process"/>
    <property type="evidence" value="ECO:0007669"/>
    <property type="project" value="UniProtKB-UniPathway"/>
</dbReference>
<comment type="catalytic activity">
    <reaction evidence="9">
        <text>orotidine 5'-phosphate + H(+) = UMP + CO2</text>
        <dbReference type="Rhea" id="RHEA:11596"/>
        <dbReference type="ChEBI" id="CHEBI:15378"/>
        <dbReference type="ChEBI" id="CHEBI:16526"/>
        <dbReference type="ChEBI" id="CHEBI:57538"/>
        <dbReference type="ChEBI" id="CHEBI:57865"/>
        <dbReference type="EC" id="4.1.1.23"/>
    </reaction>
</comment>
<dbReference type="Proteomes" id="UP000192907">
    <property type="component" value="Unassembled WGS sequence"/>
</dbReference>
<dbReference type="UniPathway" id="UPA00070">
    <property type="reaction ID" value="UER00120"/>
</dbReference>
<evidence type="ECO:0000256" key="6">
    <source>
        <dbReference type="ARBA" id="ARBA00022975"/>
    </source>
</evidence>
<dbReference type="SMART" id="SM00934">
    <property type="entry name" value="OMPdecase"/>
    <property type="match status" value="1"/>
</dbReference>
<evidence type="ECO:0000256" key="2">
    <source>
        <dbReference type="ARBA" id="ARBA00008847"/>
    </source>
</evidence>
<dbReference type="Gene3D" id="3.20.20.70">
    <property type="entry name" value="Aldolase class I"/>
    <property type="match status" value="1"/>
</dbReference>
<proteinExistence type="inferred from homology"/>
<dbReference type="PANTHER" id="PTHR43375:SF1">
    <property type="entry name" value="OROTIDINE 5'-PHOSPHATE DECARBOXYLASE"/>
    <property type="match status" value="1"/>
</dbReference>
<reference evidence="12" key="1">
    <citation type="submission" date="2017-04" db="EMBL/GenBank/DDBJ databases">
        <authorList>
            <person name="Varghese N."/>
            <person name="Submissions S."/>
        </authorList>
    </citation>
    <scope>NUCLEOTIDE SEQUENCE [LARGE SCALE GENOMIC DNA]</scope>
    <source>
        <strain evidence="12">RKEM611</strain>
    </source>
</reference>
<accession>A0A1Y6B8E4</accession>
<keyword evidence="7" id="KW-0456">Lyase</keyword>
<evidence type="ECO:0000256" key="3">
    <source>
        <dbReference type="ARBA" id="ARBA00012321"/>
    </source>
</evidence>
<gene>
    <name evidence="11" type="ORF">SAMN06296036_102273</name>
</gene>
<evidence type="ECO:0000259" key="10">
    <source>
        <dbReference type="SMART" id="SM00934"/>
    </source>
</evidence>
<dbReference type="RefSeq" id="WP_132315222.1">
    <property type="nucleotide sequence ID" value="NZ_FWZT01000002.1"/>
</dbReference>
<feature type="domain" description="Orotidine 5'-phosphate decarboxylase" evidence="10">
    <location>
        <begin position="17"/>
        <end position="251"/>
    </location>
</feature>
<organism evidence="11 12">
    <name type="scientific">Pseudobacteriovorax antillogorgiicola</name>
    <dbReference type="NCBI Taxonomy" id="1513793"/>
    <lineage>
        <taxon>Bacteria</taxon>
        <taxon>Pseudomonadati</taxon>
        <taxon>Bdellovibrionota</taxon>
        <taxon>Oligoflexia</taxon>
        <taxon>Oligoflexales</taxon>
        <taxon>Pseudobacteriovoracaceae</taxon>
        <taxon>Pseudobacteriovorax</taxon>
    </lineage>
</organism>
<evidence type="ECO:0000313" key="12">
    <source>
        <dbReference type="Proteomes" id="UP000192907"/>
    </source>
</evidence>
<evidence type="ECO:0000256" key="7">
    <source>
        <dbReference type="ARBA" id="ARBA00023239"/>
    </source>
</evidence>
<dbReference type="InterPro" id="IPR011995">
    <property type="entry name" value="OMPdecase_type-2"/>
</dbReference>
<evidence type="ECO:0000256" key="8">
    <source>
        <dbReference type="ARBA" id="ARBA00033428"/>
    </source>
</evidence>
<comment type="pathway">
    <text evidence="1">Pyrimidine metabolism; UMP biosynthesis via de novo pathway; UMP from orotate: step 2/2.</text>
</comment>
<sequence>MTFIQKWLDAVDRKGSILCVNIDPAEPQQRANGVLPAGMSKLDWSLKLVEAVSPYAAAIKPNRQYFKDFSRDEMVQLNQAIHKHGMVSIDDSKIADIGDTNDAALYHAAQEGFDAVTYAPFPGNIAATCEAAKKHGMGLIPLVLMSNPEYAVMKNIPIAGQAFYEYLARESAAHDADGVVVGAPSAKNHLSLEELQRVKELIGPRTVLVPGIGAQGGDLEPIVNTFGDYAIVSVGRAIAYNDDPAATARNYFELIQKLRLS</sequence>
<dbReference type="GO" id="GO:0006207">
    <property type="term" value="P:'de novo' pyrimidine nucleobase biosynthetic process"/>
    <property type="evidence" value="ECO:0007669"/>
    <property type="project" value="InterPro"/>
</dbReference>
<evidence type="ECO:0000256" key="4">
    <source>
        <dbReference type="ARBA" id="ARBA00021923"/>
    </source>
</evidence>
<evidence type="ECO:0000256" key="5">
    <source>
        <dbReference type="ARBA" id="ARBA00022793"/>
    </source>
</evidence>
<dbReference type="InterPro" id="IPR013785">
    <property type="entry name" value="Aldolase_TIM"/>
</dbReference>
<dbReference type="Pfam" id="PF00215">
    <property type="entry name" value="OMPdecase"/>
    <property type="match status" value="1"/>
</dbReference>
<keyword evidence="6" id="KW-0665">Pyrimidine biosynthesis</keyword>
<dbReference type="InterPro" id="IPR001754">
    <property type="entry name" value="OMPdeCOase_dom"/>
</dbReference>
<dbReference type="EMBL" id="FWZT01000002">
    <property type="protein sequence ID" value="SME96265.1"/>
    <property type="molecule type" value="Genomic_DNA"/>
</dbReference>
<protein>
    <recommendedName>
        <fullName evidence="4">Orotidine 5'-phosphate decarboxylase</fullName>
        <ecNumber evidence="3">4.1.1.23</ecNumber>
    </recommendedName>
    <alternativeName>
        <fullName evidence="8">OMP decarboxylase</fullName>
    </alternativeName>
</protein>
<dbReference type="STRING" id="1513793.SAMN06296036_102273"/>
<dbReference type="AlphaFoldDB" id="A0A1Y6B8E4"/>
<dbReference type="SUPFAM" id="SSF51366">
    <property type="entry name" value="Ribulose-phoshate binding barrel"/>
    <property type="match status" value="1"/>
</dbReference>
<dbReference type="InterPro" id="IPR011060">
    <property type="entry name" value="RibuloseP-bd_barrel"/>
</dbReference>
<dbReference type="GO" id="GO:0004590">
    <property type="term" value="F:orotidine-5'-phosphate decarboxylase activity"/>
    <property type="evidence" value="ECO:0007669"/>
    <property type="project" value="UniProtKB-EC"/>
</dbReference>
<dbReference type="EC" id="4.1.1.23" evidence="3"/>
<keyword evidence="12" id="KW-1185">Reference proteome</keyword>
<dbReference type="CDD" id="cd04725">
    <property type="entry name" value="OMP_decarboxylase_like"/>
    <property type="match status" value="1"/>
</dbReference>
<name>A0A1Y6B8E4_9BACT</name>
<evidence type="ECO:0000313" key="11">
    <source>
        <dbReference type="EMBL" id="SME96265.1"/>
    </source>
</evidence>
<keyword evidence="5" id="KW-0210">Decarboxylase</keyword>
<dbReference type="PANTHER" id="PTHR43375">
    <property type="entry name" value="OROTIDINE 5'-PHOSPHATE DECARBOXYLASE"/>
    <property type="match status" value="1"/>
</dbReference>
<evidence type="ECO:0000256" key="9">
    <source>
        <dbReference type="ARBA" id="ARBA00049157"/>
    </source>
</evidence>
<evidence type="ECO:0000256" key="1">
    <source>
        <dbReference type="ARBA" id="ARBA00004861"/>
    </source>
</evidence>
<comment type="similarity">
    <text evidence="2">Belongs to the OMP decarboxylase family. Type 2 subfamily.</text>
</comment>